<proteinExistence type="inferred from homology"/>
<feature type="domain" description="Glycerol-3-phosphate dehydrogenase NAD-dependent C-terminal" evidence="6">
    <location>
        <begin position="78"/>
        <end position="240"/>
    </location>
</feature>
<dbReference type="EMBL" id="CAXLJL010000123">
    <property type="protein sequence ID" value="CAL5132296.1"/>
    <property type="molecule type" value="Genomic_DNA"/>
</dbReference>
<dbReference type="GO" id="GO:0005975">
    <property type="term" value="P:carbohydrate metabolic process"/>
    <property type="evidence" value="ECO:0007669"/>
    <property type="project" value="InterPro"/>
</dbReference>
<dbReference type="Pfam" id="PF07479">
    <property type="entry name" value="NAD_Gly3P_dh_C"/>
    <property type="match status" value="1"/>
</dbReference>
<dbReference type="EC" id="1.1.1.8" evidence="2"/>
<dbReference type="SUPFAM" id="SSF51735">
    <property type="entry name" value="NAD(P)-binding Rossmann-fold domains"/>
    <property type="match status" value="1"/>
</dbReference>
<name>A0AAV2T823_CALDB</name>
<evidence type="ECO:0000256" key="3">
    <source>
        <dbReference type="ARBA" id="ARBA00023002"/>
    </source>
</evidence>
<dbReference type="InterPro" id="IPR013328">
    <property type="entry name" value="6PGD_dom2"/>
</dbReference>
<dbReference type="InterPro" id="IPR006168">
    <property type="entry name" value="G3P_DH_NAD-dep"/>
</dbReference>
<organism evidence="7 8">
    <name type="scientific">Calicophoron daubneyi</name>
    <name type="common">Rumen fluke</name>
    <name type="synonym">Paramphistomum daubneyi</name>
    <dbReference type="NCBI Taxonomy" id="300641"/>
    <lineage>
        <taxon>Eukaryota</taxon>
        <taxon>Metazoa</taxon>
        <taxon>Spiralia</taxon>
        <taxon>Lophotrochozoa</taxon>
        <taxon>Platyhelminthes</taxon>
        <taxon>Trematoda</taxon>
        <taxon>Digenea</taxon>
        <taxon>Plagiorchiida</taxon>
        <taxon>Pronocephalata</taxon>
        <taxon>Paramphistomoidea</taxon>
        <taxon>Paramphistomidae</taxon>
        <taxon>Calicophoron</taxon>
    </lineage>
</organism>
<dbReference type="AlphaFoldDB" id="A0AAV2T823"/>
<gene>
    <name evidence="7" type="ORF">CDAUBV1_LOCUS5135</name>
</gene>
<accession>A0AAV2T823</accession>
<dbReference type="PANTHER" id="PTHR11728:SF8">
    <property type="entry name" value="GLYCEROL-3-PHOSPHATE DEHYDROGENASE [NAD(+)]-RELATED"/>
    <property type="match status" value="1"/>
</dbReference>
<dbReference type="Gene3D" id="3.40.50.720">
    <property type="entry name" value="NAD(P)-binding Rossmann-like Domain"/>
    <property type="match status" value="1"/>
</dbReference>
<evidence type="ECO:0000313" key="8">
    <source>
        <dbReference type="Proteomes" id="UP001497525"/>
    </source>
</evidence>
<dbReference type="InterPro" id="IPR006109">
    <property type="entry name" value="G3P_DH_NAD-dep_C"/>
</dbReference>
<dbReference type="Proteomes" id="UP001497525">
    <property type="component" value="Unassembled WGS sequence"/>
</dbReference>
<comment type="similarity">
    <text evidence="1">Belongs to the NAD-dependent glycerol-3-phosphate dehydrogenase family.</text>
</comment>
<keyword evidence="4" id="KW-0520">NAD</keyword>
<dbReference type="GO" id="GO:0141152">
    <property type="term" value="F:glycerol-3-phosphate dehydrogenase (NAD+) activity"/>
    <property type="evidence" value="ECO:0007669"/>
    <property type="project" value="UniProtKB-EC"/>
</dbReference>
<dbReference type="GO" id="GO:0006072">
    <property type="term" value="P:glycerol-3-phosphate metabolic process"/>
    <property type="evidence" value="ECO:0007669"/>
    <property type="project" value="InterPro"/>
</dbReference>
<keyword evidence="3" id="KW-0560">Oxidoreductase</keyword>
<dbReference type="SUPFAM" id="SSF48179">
    <property type="entry name" value="6-phosphogluconate dehydrogenase C-terminal domain-like"/>
    <property type="match status" value="1"/>
</dbReference>
<dbReference type="InterPro" id="IPR036291">
    <property type="entry name" value="NAD(P)-bd_dom_sf"/>
</dbReference>
<protein>
    <recommendedName>
        <fullName evidence="2">glycerol-3-phosphate dehydrogenase (NAD(+))</fullName>
        <ecNumber evidence="2">1.1.1.8</ecNumber>
    </recommendedName>
</protein>
<evidence type="ECO:0000259" key="6">
    <source>
        <dbReference type="Pfam" id="PF07479"/>
    </source>
</evidence>
<dbReference type="GO" id="GO:0005829">
    <property type="term" value="C:cytosol"/>
    <property type="evidence" value="ECO:0007669"/>
    <property type="project" value="TreeGrafter"/>
</dbReference>
<sequence>MLQGLIVDPVKNELTLVSDLVRQKTERPCIPVIGATTALEVAWKHFTEATIGSDNLELGREVKSLLQTSYFRLVISDDPVGVELCGALKNVVSIAAGIVDGLEQGDNTKSAILRIGFWEMIELMKELFPNRGVKDVTLEQSCGIAELFVCMSHRSDVLPAVGTDVDVMNIVLGKALAQERRASVNGTPELNEIRSQHVDGAEYAQVINAILTKRNIAQRFPLFTAVNDICQQKMSPRNFIDCLRRHPIHQ</sequence>
<reference evidence="7" key="1">
    <citation type="submission" date="2024-06" db="EMBL/GenBank/DDBJ databases">
        <authorList>
            <person name="Liu X."/>
            <person name="Lenzi L."/>
            <person name="Haldenby T S."/>
            <person name="Uol C."/>
        </authorList>
    </citation>
    <scope>NUCLEOTIDE SEQUENCE</scope>
</reference>
<dbReference type="Gene3D" id="1.10.1040.10">
    <property type="entry name" value="N-(1-d-carboxylethyl)-l-norvaline Dehydrogenase, domain 2"/>
    <property type="match status" value="1"/>
</dbReference>
<comment type="catalytic activity">
    <reaction evidence="5">
        <text>sn-glycerol 3-phosphate + NAD(+) = dihydroxyacetone phosphate + NADH + H(+)</text>
        <dbReference type="Rhea" id="RHEA:11092"/>
        <dbReference type="ChEBI" id="CHEBI:15378"/>
        <dbReference type="ChEBI" id="CHEBI:57540"/>
        <dbReference type="ChEBI" id="CHEBI:57597"/>
        <dbReference type="ChEBI" id="CHEBI:57642"/>
        <dbReference type="ChEBI" id="CHEBI:57945"/>
        <dbReference type="EC" id="1.1.1.8"/>
    </reaction>
</comment>
<comment type="caution">
    <text evidence="7">The sequence shown here is derived from an EMBL/GenBank/DDBJ whole genome shotgun (WGS) entry which is preliminary data.</text>
</comment>
<dbReference type="PANTHER" id="PTHR11728">
    <property type="entry name" value="GLYCEROL-3-PHOSPHATE DEHYDROGENASE"/>
    <property type="match status" value="1"/>
</dbReference>
<dbReference type="InterPro" id="IPR008927">
    <property type="entry name" value="6-PGluconate_DH-like_C_sf"/>
</dbReference>
<dbReference type="FunFam" id="1.10.1040.10:FF:000004">
    <property type="entry name" value="Glycerol-3-phosphate dehydrogenase [NAD(+)]"/>
    <property type="match status" value="1"/>
</dbReference>
<dbReference type="PRINTS" id="PR00077">
    <property type="entry name" value="GPDHDRGNASE"/>
</dbReference>
<evidence type="ECO:0000256" key="2">
    <source>
        <dbReference type="ARBA" id="ARBA00013218"/>
    </source>
</evidence>
<evidence type="ECO:0000313" key="7">
    <source>
        <dbReference type="EMBL" id="CAL5132296.1"/>
    </source>
</evidence>
<evidence type="ECO:0000256" key="1">
    <source>
        <dbReference type="ARBA" id="ARBA00011009"/>
    </source>
</evidence>
<evidence type="ECO:0000256" key="4">
    <source>
        <dbReference type="ARBA" id="ARBA00023027"/>
    </source>
</evidence>
<evidence type="ECO:0000256" key="5">
    <source>
        <dbReference type="ARBA" id="ARBA00048683"/>
    </source>
</evidence>